<feature type="compositionally biased region" description="Polar residues" evidence="2">
    <location>
        <begin position="326"/>
        <end position="338"/>
    </location>
</feature>
<dbReference type="OrthoDB" id="8597234at2759"/>
<feature type="coiled-coil region" evidence="1">
    <location>
        <begin position="348"/>
        <end position="375"/>
    </location>
</feature>
<protein>
    <submittedName>
        <fullName evidence="4">ISXO2-like domain-containing</fullName>
    </submittedName>
</protein>
<dbReference type="PANTHER" id="PTHR47163:SF2">
    <property type="entry name" value="SI:DKEY-17M8.2"/>
    <property type="match status" value="1"/>
</dbReference>
<evidence type="ECO:0000256" key="1">
    <source>
        <dbReference type="SAM" id="Coils"/>
    </source>
</evidence>
<gene>
    <name evidence="4" type="ORF">BpHYR1_028885</name>
</gene>
<keyword evidence="5" id="KW-1185">Reference proteome</keyword>
<feature type="compositionally biased region" description="Acidic residues" evidence="2">
    <location>
        <begin position="308"/>
        <end position="324"/>
    </location>
</feature>
<dbReference type="NCBIfam" id="NF033547">
    <property type="entry name" value="transpos_IS1595"/>
    <property type="match status" value="1"/>
</dbReference>
<dbReference type="Proteomes" id="UP000276133">
    <property type="component" value="Unassembled WGS sequence"/>
</dbReference>
<feature type="region of interest" description="Disordered" evidence="2">
    <location>
        <begin position="303"/>
        <end position="343"/>
    </location>
</feature>
<comment type="caution">
    <text evidence="4">The sequence shown here is derived from an EMBL/GenBank/DDBJ whole genome shotgun (WGS) entry which is preliminary data.</text>
</comment>
<dbReference type="EMBL" id="REGN01010995">
    <property type="protein sequence ID" value="RMZ98080.1"/>
    <property type="molecule type" value="Genomic_DNA"/>
</dbReference>
<dbReference type="SMART" id="SM01126">
    <property type="entry name" value="DDE_Tnp_IS1595"/>
    <property type="match status" value="1"/>
</dbReference>
<dbReference type="Pfam" id="PF12762">
    <property type="entry name" value="DDE_Tnp_IS1595"/>
    <property type="match status" value="1"/>
</dbReference>
<proteinExistence type="predicted"/>
<dbReference type="InterPro" id="IPR024445">
    <property type="entry name" value="Tnp_ISXO2-like"/>
</dbReference>
<sequence length="439" mass="50191">MGILSYRCCEKCDSDIKLVVRKRNENGNELLSLRCSNGKCQKYRSLCSGSFFSLFKKPVQLVNEAIKLWAIQIPIKKATEIMTINGVDNTDYMVSNLYQKLRHLCSASIGKNPIKLGGHGKYVEIDESIVAKAKYHKGSVLKRRQTWMFGLVERGENGKAYVEVVKDRKGATLLKILYDHVEEGTTIISDTWSSYNRIAKLKKFKHLSVNHKYHFVDPINGACTNKIEGLWNQAKKNFKEMNGCSRVHLKSYLDEFIWRTNNTANRVDCYEKILQEIAEFYPVDGHFDFFNYDSDVSILSIDPKDVNDEGSEEEDIDDEPDELDGTWSQRSKVPNNTNQEEEVKSSYEKLMESNIQSLNEKLSQLTIEKNLVKANALLLEKNAFVSPQTSSEAEAKVTEVLANKNEDLSCELCSAKGIEKKCKGEWGLMLHKKKSHRRK</sequence>
<evidence type="ECO:0000259" key="3">
    <source>
        <dbReference type="SMART" id="SM01126"/>
    </source>
</evidence>
<accession>A0A3M7PH92</accession>
<reference evidence="4 5" key="1">
    <citation type="journal article" date="2018" name="Sci. Rep.">
        <title>Genomic signatures of local adaptation to the degree of environmental predictability in rotifers.</title>
        <authorList>
            <person name="Franch-Gras L."/>
            <person name="Hahn C."/>
            <person name="Garcia-Roger E.M."/>
            <person name="Carmona M.J."/>
            <person name="Serra M."/>
            <person name="Gomez A."/>
        </authorList>
    </citation>
    <scope>NUCLEOTIDE SEQUENCE [LARGE SCALE GENOMIC DNA]</scope>
    <source>
        <strain evidence="4">HYR1</strain>
    </source>
</reference>
<keyword evidence="1" id="KW-0175">Coiled coil</keyword>
<name>A0A3M7PH92_BRAPC</name>
<dbReference type="AlphaFoldDB" id="A0A3M7PH92"/>
<organism evidence="4 5">
    <name type="scientific">Brachionus plicatilis</name>
    <name type="common">Marine rotifer</name>
    <name type="synonym">Brachionus muelleri</name>
    <dbReference type="NCBI Taxonomy" id="10195"/>
    <lineage>
        <taxon>Eukaryota</taxon>
        <taxon>Metazoa</taxon>
        <taxon>Spiralia</taxon>
        <taxon>Gnathifera</taxon>
        <taxon>Rotifera</taxon>
        <taxon>Eurotatoria</taxon>
        <taxon>Monogononta</taxon>
        <taxon>Pseudotrocha</taxon>
        <taxon>Ploima</taxon>
        <taxon>Brachionidae</taxon>
        <taxon>Brachionus</taxon>
    </lineage>
</organism>
<evidence type="ECO:0000256" key="2">
    <source>
        <dbReference type="SAM" id="MobiDB-lite"/>
    </source>
</evidence>
<evidence type="ECO:0000313" key="5">
    <source>
        <dbReference type="Proteomes" id="UP000276133"/>
    </source>
</evidence>
<feature type="domain" description="ISXO2-like transposase" evidence="3">
    <location>
        <begin position="115"/>
        <end position="261"/>
    </location>
</feature>
<evidence type="ECO:0000313" key="4">
    <source>
        <dbReference type="EMBL" id="RMZ98080.1"/>
    </source>
</evidence>
<dbReference type="PANTHER" id="PTHR47163">
    <property type="entry name" value="DDE_TNP_IS1595 DOMAIN-CONTAINING PROTEIN"/>
    <property type="match status" value="1"/>
</dbReference>
<dbReference type="InterPro" id="IPR053164">
    <property type="entry name" value="IS1016-like_transposase"/>
</dbReference>